<protein>
    <submittedName>
        <fullName evidence="1">Uncharacterized protein</fullName>
    </submittedName>
</protein>
<accession>A0A660SIR9</accession>
<evidence type="ECO:0000313" key="2">
    <source>
        <dbReference type="Proteomes" id="UP000268469"/>
    </source>
</evidence>
<dbReference type="Proteomes" id="UP000268469">
    <property type="component" value="Unassembled WGS sequence"/>
</dbReference>
<dbReference type="EMBL" id="QNBE01000039">
    <property type="protein sequence ID" value="RKX70442.1"/>
    <property type="molecule type" value="Genomic_DNA"/>
</dbReference>
<dbReference type="AlphaFoldDB" id="A0A660SIR9"/>
<proteinExistence type="predicted"/>
<comment type="caution">
    <text evidence="1">The sequence shown here is derived from an EMBL/GenBank/DDBJ whole genome shotgun (WGS) entry which is preliminary data.</text>
</comment>
<evidence type="ECO:0000313" key="1">
    <source>
        <dbReference type="EMBL" id="RKX70442.1"/>
    </source>
</evidence>
<name>A0A660SIR9_UNCW3</name>
<gene>
    <name evidence="1" type="ORF">DRP53_04945</name>
</gene>
<sequence length="108" mass="12359">MKKVEWNQKIGYLTTLLPSIRFSMDDFTDVKILALEEVNFIFLAASCSDLYGRLPLDTTTIVIASFIRSAISNHSAFEARGTVERIECRLKRTLSPHRYAYVVCIVRI</sequence>
<organism evidence="1 2">
    <name type="scientific">candidate division WOR-3 bacterium</name>
    <dbReference type="NCBI Taxonomy" id="2052148"/>
    <lineage>
        <taxon>Bacteria</taxon>
        <taxon>Bacteria division WOR-3</taxon>
    </lineage>
</organism>
<reference evidence="1 2" key="1">
    <citation type="submission" date="2018-06" db="EMBL/GenBank/DDBJ databases">
        <title>Extensive metabolic versatility and redundancy in microbially diverse, dynamic hydrothermal sediments.</title>
        <authorList>
            <person name="Dombrowski N."/>
            <person name="Teske A."/>
            <person name="Baker B.J."/>
        </authorList>
    </citation>
    <scope>NUCLEOTIDE SEQUENCE [LARGE SCALE GENOMIC DNA]</scope>
    <source>
        <strain evidence="1">B36_G15</strain>
    </source>
</reference>